<dbReference type="Pfam" id="PF00650">
    <property type="entry name" value="CRAL_TRIO"/>
    <property type="match status" value="1"/>
</dbReference>
<dbReference type="SUPFAM" id="SSF46938">
    <property type="entry name" value="CRAL/TRIO N-terminal domain"/>
    <property type="match status" value="1"/>
</dbReference>
<dbReference type="PANTHER" id="PTHR10174:SF208">
    <property type="entry name" value="CRAL-TRIO DOMAIN-CONTAINING PROTEIN DDB_G0278031"/>
    <property type="match status" value="1"/>
</dbReference>
<dbReference type="Gene3D" id="1.20.5.1200">
    <property type="entry name" value="Alpha-tocopherol transfer"/>
    <property type="match status" value="1"/>
</dbReference>
<dbReference type="Gene3D" id="1.10.8.20">
    <property type="entry name" value="N-terminal domain of phosphatidylinositol transfer protein sec14p"/>
    <property type="match status" value="1"/>
</dbReference>
<dbReference type="SUPFAM" id="SSF52087">
    <property type="entry name" value="CRAL/TRIO domain"/>
    <property type="match status" value="1"/>
</dbReference>
<dbReference type="Proteomes" id="UP001165289">
    <property type="component" value="Unassembled WGS sequence"/>
</dbReference>
<sequence>MDTTNSMAEGATASRLKSIAVNNFGEEGPGDMTPSTREKAQRELNETEEGTIIAIAELKQLIANDPKISEIIDRTDDSFYLKYLRARKFDVERSFRLAQNHALYPERIGQPHIYYRSLTPGQVLALEEGVIGVLAKRDNLGRKILVLFPGKWNTETMPLAEMHSLCFLLLNIMIESEETQVNGFMVLCDATGLFYRQLLSVITNRDLVSHIVHLIQETFPGRFKEAIIIKHPWYVSLIKTMVFPLIKKKFRDRIHILGGGHANIAQRLGPDCLPEDFNGSQPKYDPAFFTQAIQEAINNNYPPFKPCPPGQDISTPASLSKLHKRHSSLLSFPTTSIETKLEKSLSLQNIDDEFHDAISFSVSTPLP</sequence>
<gene>
    <name evidence="3" type="ORF">LOD99_12549</name>
</gene>
<dbReference type="InterPro" id="IPR036273">
    <property type="entry name" value="CRAL/TRIO_N_dom_sf"/>
</dbReference>
<organism evidence="3 4">
    <name type="scientific">Oopsacas minuta</name>
    <dbReference type="NCBI Taxonomy" id="111878"/>
    <lineage>
        <taxon>Eukaryota</taxon>
        <taxon>Metazoa</taxon>
        <taxon>Porifera</taxon>
        <taxon>Hexactinellida</taxon>
        <taxon>Hexasterophora</taxon>
        <taxon>Lyssacinosida</taxon>
        <taxon>Leucopsacidae</taxon>
        <taxon>Oopsacas</taxon>
    </lineage>
</organism>
<dbReference type="EMBL" id="JAKMXF010000354">
    <property type="protein sequence ID" value="KAI6646427.1"/>
    <property type="molecule type" value="Genomic_DNA"/>
</dbReference>
<evidence type="ECO:0000313" key="3">
    <source>
        <dbReference type="EMBL" id="KAI6646427.1"/>
    </source>
</evidence>
<dbReference type="PANTHER" id="PTHR10174">
    <property type="entry name" value="ALPHA-TOCOPHEROL TRANSFER PROTEIN-RELATED"/>
    <property type="match status" value="1"/>
</dbReference>
<dbReference type="CDD" id="cd00170">
    <property type="entry name" value="SEC14"/>
    <property type="match status" value="1"/>
</dbReference>
<dbReference type="SMART" id="SM01100">
    <property type="entry name" value="CRAL_TRIO_N"/>
    <property type="match status" value="1"/>
</dbReference>
<feature type="domain" description="CRAL-TRIO" evidence="2">
    <location>
        <begin position="122"/>
        <end position="285"/>
    </location>
</feature>
<reference evidence="3 4" key="1">
    <citation type="journal article" date="2023" name="BMC Biol.">
        <title>The compact genome of the sponge Oopsacas minuta (Hexactinellida) is lacking key metazoan core genes.</title>
        <authorList>
            <person name="Santini S."/>
            <person name="Schenkelaars Q."/>
            <person name="Jourda C."/>
            <person name="Duchesne M."/>
            <person name="Belahbib H."/>
            <person name="Rocher C."/>
            <person name="Selva M."/>
            <person name="Riesgo A."/>
            <person name="Vervoort M."/>
            <person name="Leys S.P."/>
            <person name="Kodjabachian L."/>
            <person name="Le Bivic A."/>
            <person name="Borchiellini C."/>
            <person name="Claverie J.M."/>
            <person name="Renard E."/>
        </authorList>
    </citation>
    <scope>NUCLEOTIDE SEQUENCE [LARGE SCALE GENOMIC DNA]</scope>
    <source>
        <strain evidence="3">SPO-2</strain>
    </source>
</reference>
<accession>A0AAV7JCC0</accession>
<evidence type="ECO:0000256" key="1">
    <source>
        <dbReference type="SAM" id="MobiDB-lite"/>
    </source>
</evidence>
<dbReference type="Pfam" id="PF03765">
    <property type="entry name" value="CRAL_TRIO_N"/>
    <property type="match status" value="1"/>
</dbReference>
<dbReference type="PRINTS" id="PR00180">
    <property type="entry name" value="CRETINALDHBP"/>
</dbReference>
<dbReference type="GO" id="GO:1902936">
    <property type="term" value="F:phosphatidylinositol bisphosphate binding"/>
    <property type="evidence" value="ECO:0007669"/>
    <property type="project" value="TreeGrafter"/>
</dbReference>
<evidence type="ECO:0000313" key="4">
    <source>
        <dbReference type="Proteomes" id="UP001165289"/>
    </source>
</evidence>
<keyword evidence="4" id="KW-1185">Reference proteome</keyword>
<evidence type="ECO:0000259" key="2">
    <source>
        <dbReference type="PROSITE" id="PS50191"/>
    </source>
</evidence>
<protein>
    <submittedName>
        <fullName evidence="3">Clavesin-1</fullName>
    </submittedName>
</protein>
<name>A0AAV7JCC0_9METZ</name>
<dbReference type="GO" id="GO:0016020">
    <property type="term" value="C:membrane"/>
    <property type="evidence" value="ECO:0007669"/>
    <property type="project" value="TreeGrafter"/>
</dbReference>
<dbReference type="InterPro" id="IPR011074">
    <property type="entry name" value="CRAL/TRIO_N_dom"/>
</dbReference>
<dbReference type="AlphaFoldDB" id="A0AAV7JCC0"/>
<feature type="region of interest" description="Disordered" evidence="1">
    <location>
        <begin position="18"/>
        <end position="45"/>
    </location>
</feature>
<feature type="compositionally biased region" description="Basic and acidic residues" evidence="1">
    <location>
        <begin position="36"/>
        <end position="45"/>
    </location>
</feature>
<comment type="caution">
    <text evidence="3">The sequence shown here is derived from an EMBL/GenBank/DDBJ whole genome shotgun (WGS) entry which is preliminary data.</text>
</comment>
<dbReference type="SMART" id="SM00516">
    <property type="entry name" value="SEC14"/>
    <property type="match status" value="1"/>
</dbReference>
<dbReference type="InterPro" id="IPR001251">
    <property type="entry name" value="CRAL-TRIO_dom"/>
</dbReference>
<proteinExistence type="predicted"/>
<dbReference type="InterPro" id="IPR036865">
    <property type="entry name" value="CRAL-TRIO_dom_sf"/>
</dbReference>
<dbReference type="Gene3D" id="3.40.525.10">
    <property type="entry name" value="CRAL-TRIO lipid binding domain"/>
    <property type="match status" value="1"/>
</dbReference>
<dbReference type="PROSITE" id="PS50191">
    <property type="entry name" value="CRAL_TRIO"/>
    <property type="match status" value="1"/>
</dbReference>